<organism evidence="1 2">
    <name type="scientific">Steinernema glaseri</name>
    <dbReference type="NCBI Taxonomy" id="37863"/>
    <lineage>
        <taxon>Eukaryota</taxon>
        <taxon>Metazoa</taxon>
        <taxon>Ecdysozoa</taxon>
        <taxon>Nematoda</taxon>
        <taxon>Chromadorea</taxon>
        <taxon>Rhabditida</taxon>
        <taxon>Tylenchina</taxon>
        <taxon>Panagrolaimomorpha</taxon>
        <taxon>Strongyloidoidea</taxon>
        <taxon>Steinernematidae</taxon>
        <taxon>Steinernema</taxon>
    </lineage>
</organism>
<dbReference type="WBParaSite" id="L893_g32676.t1">
    <property type="protein sequence ID" value="L893_g32676.t1"/>
    <property type="gene ID" value="L893_g32676"/>
</dbReference>
<proteinExistence type="predicted"/>
<keyword evidence="1" id="KW-1185">Reference proteome</keyword>
<sequence>MDNWRQGYAFFSESTFVLSFQTKSVERDKHAKKFRWRNVGLSDCRGHESQGMCGVPRRIRAQNKSRFGQKGTAHGDMYLAFEVQALEDITPRRKVEELA</sequence>
<dbReference type="AlphaFoldDB" id="A0A1I8A3M6"/>
<reference evidence="2" key="1">
    <citation type="submission" date="2016-11" db="UniProtKB">
        <authorList>
            <consortium name="WormBaseParasite"/>
        </authorList>
    </citation>
    <scope>IDENTIFICATION</scope>
</reference>
<evidence type="ECO:0000313" key="2">
    <source>
        <dbReference type="WBParaSite" id="L893_g32676.t1"/>
    </source>
</evidence>
<dbReference type="Proteomes" id="UP000095287">
    <property type="component" value="Unplaced"/>
</dbReference>
<evidence type="ECO:0000313" key="1">
    <source>
        <dbReference type="Proteomes" id="UP000095287"/>
    </source>
</evidence>
<accession>A0A1I8A3M6</accession>
<name>A0A1I8A3M6_9BILA</name>
<protein>
    <submittedName>
        <fullName evidence="2">Transposase</fullName>
    </submittedName>
</protein>